<feature type="compositionally biased region" description="Polar residues" evidence="1">
    <location>
        <begin position="105"/>
        <end position="127"/>
    </location>
</feature>
<dbReference type="SUPFAM" id="SSF54171">
    <property type="entry name" value="DNA-binding domain"/>
    <property type="match status" value="1"/>
</dbReference>
<protein>
    <submittedName>
        <fullName evidence="3">HNH endonuclease</fullName>
    </submittedName>
</protein>
<evidence type="ECO:0000259" key="2">
    <source>
        <dbReference type="Pfam" id="PF13392"/>
    </source>
</evidence>
<keyword evidence="3" id="KW-0255">Endonuclease</keyword>
<proteinExistence type="predicted"/>
<dbReference type="SUPFAM" id="SSF54060">
    <property type="entry name" value="His-Me finger endonucleases"/>
    <property type="match status" value="1"/>
</dbReference>
<organism evidence="3 4">
    <name type="scientific">Pseudomonas phage phiPMW</name>
    <dbReference type="NCBI Taxonomy" id="1815582"/>
    <lineage>
        <taxon>Viruses</taxon>
        <taxon>Duplodnaviria</taxon>
        <taxon>Heunggongvirae</taxon>
        <taxon>Uroviricota</taxon>
        <taxon>Caudoviricetes</taxon>
        <taxon>Plaisancevirus</taxon>
        <taxon>Plaisancevirus PMW</taxon>
    </lineage>
</organism>
<sequence>MSKTANSYLPFKILKECLELVQSELIWLNRPQSHFDTEHGWKCFQRYVGTRAGTVLDSDGLYRCVTVSYKGIRYTMLEHVIIWAIYNGRYPDGTVDHSDGDGLNNDPSNLTETSHSGNMHNKSMYKNNKSGHVGVTWYKRYEKWLASGRHEGKSKTIGYFDNLQDAIDARKEWEIGKGFSDRHGK</sequence>
<feature type="domain" description="HNH nuclease" evidence="2">
    <location>
        <begin position="79"/>
        <end position="119"/>
    </location>
</feature>
<evidence type="ECO:0000256" key="1">
    <source>
        <dbReference type="SAM" id="MobiDB-lite"/>
    </source>
</evidence>
<accession>A0A1S5R1C4</accession>
<name>A0A1S5R1C4_9CAUD</name>
<dbReference type="Proteomes" id="UP000223738">
    <property type="component" value="Segment"/>
</dbReference>
<dbReference type="InterPro" id="IPR044925">
    <property type="entry name" value="His-Me_finger_sf"/>
</dbReference>
<evidence type="ECO:0000313" key="4">
    <source>
        <dbReference type="Proteomes" id="UP000223738"/>
    </source>
</evidence>
<dbReference type="InterPro" id="IPR003615">
    <property type="entry name" value="HNH_nuc"/>
</dbReference>
<dbReference type="GO" id="GO:0003677">
    <property type="term" value="F:DNA binding"/>
    <property type="evidence" value="ECO:0007669"/>
    <property type="project" value="InterPro"/>
</dbReference>
<keyword evidence="3" id="KW-0378">Hydrolase</keyword>
<dbReference type="Pfam" id="PF13392">
    <property type="entry name" value="HNH_3"/>
    <property type="match status" value="1"/>
</dbReference>
<keyword evidence="3" id="KW-0540">Nuclease</keyword>
<feature type="region of interest" description="Disordered" evidence="1">
    <location>
        <begin position="97"/>
        <end position="127"/>
    </location>
</feature>
<dbReference type="EMBL" id="KU862660">
    <property type="protein sequence ID" value="ANA49213.1"/>
    <property type="molecule type" value="Genomic_DNA"/>
</dbReference>
<dbReference type="OrthoDB" id="21336at10239"/>
<gene>
    <name evidence="3" type="ORF">PMW_88</name>
</gene>
<evidence type="ECO:0000313" key="3">
    <source>
        <dbReference type="EMBL" id="ANA49213.1"/>
    </source>
</evidence>
<dbReference type="GO" id="GO:0004519">
    <property type="term" value="F:endonuclease activity"/>
    <property type="evidence" value="ECO:0007669"/>
    <property type="project" value="UniProtKB-KW"/>
</dbReference>
<dbReference type="InterPro" id="IPR016177">
    <property type="entry name" value="DNA-bd_dom_sf"/>
</dbReference>
<dbReference type="Gene3D" id="3.90.75.20">
    <property type="match status" value="1"/>
</dbReference>
<reference evidence="3 4" key="1">
    <citation type="submission" date="2016-03" db="EMBL/GenBank/DDBJ databases">
        <title>Characterization of pf16 and phiPMW: Two novel phages infecting Pseudomonas putida PpG1.</title>
        <authorList>
            <person name="Magill D.J."/>
            <person name="Krylov V.N."/>
            <person name="Allen C.C.R."/>
            <person name="McGrath J.W."/>
            <person name="Quinn J.P."/>
            <person name="Kulakov L.A."/>
        </authorList>
    </citation>
    <scope>NUCLEOTIDE SEQUENCE [LARGE SCALE GENOMIC DNA]</scope>
</reference>
<keyword evidence="4" id="KW-1185">Reference proteome</keyword>